<evidence type="ECO:0000313" key="2">
    <source>
        <dbReference type="Proteomes" id="UP001595851"/>
    </source>
</evidence>
<reference evidence="2" key="1">
    <citation type="journal article" date="2019" name="Int. J. Syst. Evol. Microbiol.">
        <title>The Global Catalogue of Microorganisms (GCM) 10K type strain sequencing project: providing services to taxonomists for standard genome sequencing and annotation.</title>
        <authorList>
            <consortium name="The Broad Institute Genomics Platform"/>
            <consortium name="The Broad Institute Genome Sequencing Center for Infectious Disease"/>
            <person name="Wu L."/>
            <person name="Ma J."/>
        </authorList>
    </citation>
    <scope>NUCLEOTIDE SEQUENCE [LARGE SCALE GENOMIC DNA]</scope>
    <source>
        <strain evidence="2">TBRC 1276</strain>
    </source>
</reference>
<dbReference type="Proteomes" id="UP001595851">
    <property type="component" value="Unassembled WGS sequence"/>
</dbReference>
<dbReference type="EMBL" id="JBHSBI010000017">
    <property type="protein sequence ID" value="MFC4011665.1"/>
    <property type="molecule type" value="Genomic_DNA"/>
</dbReference>
<evidence type="ECO:0000313" key="1">
    <source>
        <dbReference type="EMBL" id="MFC4011665.1"/>
    </source>
</evidence>
<keyword evidence="1" id="KW-0378">Hydrolase</keyword>
<gene>
    <name evidence="1" type="ORF">ACFOY2_30845</name>
</gene>
<dbReference type="GO" id="GO:0016787">
    <property type="term" value="F:hydrolase activity"/>
    <property type="evidence" value="ECO:0007669"/>
    <property type="project" value="UniProtKB-KW"/>
</dbReference>
<accession>A0ABV8GFA7</accession>
<dbReference type="Gene3D" id="3.40.50.1820">
    <property type="entry name" value="alpha/beta hydrolase"/>
    <property type="match status" value="1"/>
</dbReference>
<organism evidence="1 2">
    <name type="scientific">Nonomuraea purpurea</name>
    <dbReference type="NCBI Taxonomy" id="1849276"/>
    <lineage>
        <taxon>Bacteria</taxon>
        <taxon>Bacillati</taxon>
        <taxon>Actinomycetota</taxon>
        <taxon>Actinomycetes</taxon>
        <taxon>Streptosporangiales</taxon>
        <taxon>Streptosporangiaceae</taxon>
        <taxon>Nonomuraea</taxon>
    </lineage>
</organism>
<dbReference type="SUPFAM" id="SSF53474">
    <property type="entry name" value="alpha/beta-Hydrolases"/>
    <property type="match status" value="1"/>
</dbReference>
<comment type="caution">
    <text evidence="1">The sequence shown here is derived from an EMBL/GenBank/DDBJ whole genome shotgun (WGS) entry which is preliminary data.</text>
</comment>
<sequence>MPSGTSSAYQYDAVPNARIELLPGVGHLPMVEAPETTGNLLLGFTATGR</sequence>
<dbReference type="InterPro" id="IPR029058">
    <property type="entry name" value="AB_hydrolase_fold"/>
</dbReference>
<proteinExistence type="predicted"/>
<name>A0ABV8GFA7_9ACTN</name>
<keyword evidence="2" id="KW-1185">Reference proteome</keyword>
<protein>
    <submittedName>
        <fullName evidence="1">Alpha/beta fold hydrolase</fullName>
    </submittedName>
</protein>
<dbReference type="RefSeq" id="WP_379531608.1">
    <property type="nucleotide sequence ID" value="NZ_JBHSBI010000017.1"/>
</dbReference>